<name>A0AA39K9X6_ARMTA</name>
<organism evidence="1 2">
    <name type="scientific">Armillaria tabescens</name>
    <name type="common">Ringless honey mushroom</name>
    <name type="synonym">Agaricus tabescens</name>
    <dbReference type="NCBI Taxonomy" id="1929756"/>
    <lineage>
        <taxon>Eukaryota</taxon>
        <taxon>Fungi</taxon>
        <taxon>Dikarya</taxon>
        <taxon>Basidiomycota</taxon>
        <taxon>Agaricomycotina</taxon>
        <taxon>Agaricomycetes</taxon>
        <taxon>Agaricomycetidae</taxon>
        <taxon>Agaricales</taxon>
        <taxon>Marasmiineae</taxon>
        <taxon>Physalacriaceae</taxon>
        <taxon>Desarmillaria</taxon>
    </lineage>
</organism>
<keyword evidence="2" id="KW-1185">Reference proteome</keyword>
<dbReference type="Proteomes" id="UP001175211">
    <property type="component" value="Unassembled WGS sequence"/>
</dbReference>
<proteinExistence type="predicted"/>
<dbReference type="GeneID" id="85353243"/>
<gene>
    <name evidence="1" type="ORF">EV420DRAFT_1480678</name>
</gene>
<comment type="caution">
    <text evidence="1">The sequence shown here is derived from an EMBL/GenBank/DDBJ whole genome shotgun (WGS) entry which is preliminary data.</text>
</comment>
<dbReference type="RefSeq" id="XP_060329510.1">
    <property type="nucleotide sequence ID" value="XM_060469695.1"/>
</dbReference>
<protein>
    <submittedName>
        <fullName evidence="1">Uncharacterized protein</fullName>
    </submittedName>
</protein>
<evidence type="ECO:0000313" key="1">
    <source>
        <dbReference type="EMBL" id="KAK0457195.1"/>
    </source>
</evidence>
<accession>A0AA39K9X6</accession>
<reference evidence="1" key="1">
    <citation type="submission" date="2023-06" db="EMBL/GenBank/DDBJ databases">
        <authorList>
            <consortium name="Lawrence Berkeley National Laboratory"/>
            <person name="Ahrendt S."/>
            <person name="Sahu N."/>
            <person name="Indic B."/>
            <person name="Wong-Bajracharya J."/>
            <person name="Merenyi Z."/>
            <person name="Ke H.-M."/>
            <person name="Monk M."/>
            <person name="Kocsube S."/>
            <person name="Drula E."/>
            <person name="Lipzen A."/>
            <person name="Balint B."/>
            <person name="Henrissat B."/>
            <person name="Andreopoulos B."/>
            <person name="Martin F.M."/>
            <person name="Harder C.B."/>
            <person name="Rigling D."/>
            <person name="Ford K.L."/>
            <person name="Foster G.D."/>
            <person name="Pangilinan J."/>
            <person name="Papanicolaou A."/>
            <person name="Barry K."/>
            <person name="LaButti K."/>
            <person name="Viragh M."/>
            <person name="Koriabine M."/>
            <person name="Yan M."/>
            <person name="Riley R."/>
            <person name="Champramary S."/>
            <person name="Plett K.L."/>
            <person name="Tsai I.J."/>
            <person name="Slot J."/>
            <person name="Sipos G."/>
            <person name="Plett J."/>
            <person name="Nagy L.G."/>
            <person name="Grigoriev I.V."/>
        </authorList>
    </citation>
    <scope>NUCLEOTIDE SEQUENCE</scope>
    <source>
        <strain evidence="1">CCBAS 213</strain>
    </source>
</reference>
<dbReference type="AlphaFoldDB" id="A0AA39K9X6"/>
<evidence type="ECO:0000313" key="2">
    <source>
        <dbReference type="Proteomes" id="UP001175211"/>
    </source>
</evidence>
<sequence length="125" mass="13498">MTDSAHAAVIAVTAWKLKSEIDSCSAAAPSDVLSEANSAVMVQKFYDMVPWILIAAQDLIDVKDGFIKVGFVTRVCSFVNPVVTSVTALRDKVDTCTADEDKATVQEICATVLEKMMKVKDTYCG</sequence>
<dbReference type="EMBL" id="JAUEPS010000022">
    <property type="protein sequence ID" value="KAK0457195.1"/>
    <property type="molecule type" value="Genomic_DNA"/>
</dbReference>